<evidence type="ECO:0000313" key="4">
    <source>
        <dbReference type="WBParaSite" id="TCLT_0000250301-mRNA-1"/>
    </source>
</evidence>
<name>A0A0N5CQK3_THECL</name>
<evidence type="ECO:0000313" key="3">
    <source>
        <dbReference type="Proteomes" id="UP000276776"/>
    </source>
</evidence>
<reference evidence="2 3" key="2">
    <citation type="submission" date="2018-11" db="EMBL/GenBank/DDBJ databases">
        <authorList>
            <consortium name="Pathogen Informatics"/>
        </authorList>
    </citation>
    <scope>NUCLEOTIDE SEQUENCE [LARGE SCALE GENOMIC DNA]</scope>
</reference>
<dbReference type="AlphaFoldDB" id="A0A0N5CQK3"/>
<evidence type="ECO:0000256" key="1">
    <source>
        <dbReference type="SAM" id="MobiDB-lite"/>
    </source>
</evidence>
<feature type="region of interest" description="Disordered" evidence="1">
    <location>
        <begin position="105"/>
        <end position="130"/>
    </location>
</feature>
<dbReference type="Proteomes" id="UP000276776">
    <property type="component" value="Unassembled WGS sequence"/>
</dbReference>
<protein>
    <submittedName>
        <fullName evidence="4">EB domain-containing protein</fullName>
    </submittedName>
</protein>
<feature type="compositionally biased region" description="Low complexity" evidence="1">
    <location>
        <begin position="105"/>
        <end position="115"/>
    </location>
</feature>
<dbReference type="WBParaSite" id="TCLT_0000250301-mRNA-1">
    <property type="protein sequence ID" value="TCLT_0000250301-mRNA-1"/>
    <property type="gene ID" value="TCLT_0000250301"/>
</dbReference>
<keyword evidence="3" id="KW-1185">Reference proteome</keyword>
<evidence type="ECO:0000313" key="2">
    <source>
        <dbReference type="EMBL" id="VDM98492.1"/>
    </source>
</evidence>
<dbReference type="EMBL" id="UYYF01000529">
    <property type="protein sequence ID" value="VDM98492.1"/>
    <property type="molecule type" value="Genomic_DNA"/>
</dbReference>
<organism evidence="4">
    <name type="scientific">Thelazia callipaeda</name>
    <name type="common">Oriental eyeworm</name>
    <name type="synonym">Parasitic nematode</name>
    <dbReference type="NCBI Taxonomy" id="103827"/>
    <lineage>
        <taxon>Eukaryota</taxon>
        <taxon>Metazoa</taxon>
        <taxon>Ecdysozoa</taxon>
        <taxon>Nematoda</taxon>
        <taxon>Chromadorea</taxon>
        <taxon>Rhabditida</taxon>
        <taxon>Spirurina</taxon>
        <taxon>Spiruromorpha</taxon>
        <taxon>Thelazioidea</taxon>
        <taxon>Thelaziidae</taxon>
        <taxon>Thelazia</taxon>
    </lineage>
</organism>
<gene>
    <name evidence="2" type="ORF">TCLT_LOCUS2504</name>
</gene>
<proteinExistence type="predicted"/>
<sequence length="151" mass="16474">MGPIINIFIGNTGTCRFSSECIGDFFCWNGYCWAKGRADDSCLEDDHCISGLICSNFLDAGEKLDGRCVPHKKSSYSSYSTNISTIATTSQTALTTKADNIETTTNNINNRSESSATFETTPYPRTDETTFDSTTISVTDESTYESVASET</sequence>
<reference evidence="4" key="1">
    <citation type="submission" date="2017-02" db="UniProtKB">
        <authorList>
            <consortium name="WormBaseParasite"/>
        </authorList>
    </citation>
    <scope>IDENTIFICATION</scope>
</reference>
<accession>A0A0N5CQK3</accession>